<reference evidence="1 2" key="1">
    <citation type="submission" date="2017-05" db="EMBL/GenBank/DDBJ databases">
        <authorList>
            <person name="Song R."/>
            <person name="Chenine A.L."/>
            <person name="Ruprecht R.M."/>
        </authorList>
    </citation>
    <scope>NUCLEOTIDE SEQUENCE [LARGE SCALE GENOMIC DNA]</scope>
    <source>
        <strain evidence="1 2">CECT 8489</strain>
    </source>
</reference>
<gene>
    <name evidence="1" type="ORF">BOA8489_02538</name>
</gene>
<name>A0A238J3C4_9RHOB</name>
<proteinExistence type="predicted"/>
<dbReference type="EMBL" id="FXXQ01000008">
    <property type="protein sequence ID" value="SMX24414.1"/>
    <property type="molecule type" value="Genomic_DNA"/>
</dbReference>
<evidence type="ECO:0000313" key="2">
    <source>
        <dbReference type="Proteomes" id="UP000201838"/>
    </source>
</evidence>
<dbReference type="RefSeq" id="WP_176440293.1">
    <property type="nucleotide sequence ID" value="NZ_FXXQ01000008.1"/>
</dbReference>
<sequence>MTSLFETLRDRAQKRVRYNETVAELSATSLDTRLDLDIYKGDIPQIARKAVYGA</sequence>
<evidence type="ECO:0000313" key="1">
    <source>
        <dbReference type="EMBL" id="SMX24414.1"/>
    </source>
</evidence>
<protein>
    <submittedName>
        <fullName evidence="1">Uncharacterized protein</fullName>
    </submittedName>
</protein>
<dbReference type="AlphaFoldDB" id="A0A238J3C4"/>
<accession>A0A238J3C4</accession>
<organism evidence="1 2">
    <name type="scientific">Boseongicola aestuarii</name>
    <dbReference type="NCBI Taxonomy" id="1470561"/>
    <lineage>
        <taxon>Bacteria</taxon>
        <taxon>Pseudomonadati</taxon>
        <taxon>Pseudomonadota</taxon>
        <taxon>Alphaproteobacteria</taxon>
        <taxon>Rhodobacterales</taxon>
        <taxon>Paracoccaceae</taxon>
        <taxon>Boseongicola</taxon>
    </lineage>
</organism>
<keyword evidence="2" id="KW-1185">Reference proteome</keyword>
<dbReference type="Proteomes" id="UP000201838">
    <property type="component" value="Unassembled WGS sequence"/>
</dbReference>